<dbReference type="GO" id="GO:0019867">
    <property type="term" value="C:outer membrane"/>
    <property type="evidence" value="ECO:0007669"/>
    <property type="project" value="InterPro"/>
</dbReference>
<evidence type="ECO:0000259" key="4">
    <source>
        <dbReference type="PROSITE" id="PS51208"/>
    </source>
</evidence>
<reference evidence="6" key="1">
    <citation type="submission" date="2016-04" db="EMBL/GenBank/DDBJ databases">
        <authorList>
            <person name="Evans L.H."/>
            <person name="Alamgir A."/>
            <person name="Owens N."/>
            <person name="Weber N.D."/>
            <person name="Virtaneva K."/>
            <person name="Barbian K."/>
            <person name="Babar A."/>
            <person name="Rosenke K."/>
        </authorList>
    </citation>
    <scope>NUCLEOTIDE SEQUENCE</scope>
    <source>
        <strain evidence="6">86-2</strain>
        <strain evidence="5">92-3</strain>
    </source>
</reference>
<evidence type="ECO:0000256" key="1">
    <source>
        <dbReference type="ARBA" id="ARBA00022729"/>
    </source>
</evidence>
<accession>A0A212IKA9</accession>
<name>A0A212IKA9_9ENTR</name>
<dbReference type="InterPro" id="IPR050909">
    <property type="entry name" value="Bact_Autotransporter_VF"/>
</dbReference>
<dbReference type="InterPro" id="IPR013425">
    <property type="entry name" value="Autotrns_rpt"/>
</dbReference>
<dbReference type="SMART" id="SM00869">
    <property type="entry name" value="Autotransporter"/>
    <property type="match status" value="1"/>
</dbReference>
<proteinExistence type="predicted"/>
<dbReference type="InterPro" id="IPR024973">
    <property type="entry name" value="ESPR"/>
</dbReference>
<feature type="chain" id="PRO_5015073795" description="Autotransporter domain-containing protein" evidence="3">
    <location>
        <begin position="49"/>
        <end position="1451"/>
    </location>
</feature>
<dbReference type="RefSeq" id="WP_046670423.1">
    <property type="nucleotide sequence ID" value="NZ_LT598671.1"/>
</dbReference>
<dbReference type="NCBIfam" id="TIGR02601">
    <property type="entry name" value="autotrns_rpt"/>
    <property type="match status" value="1"/>
</dbReference>
<evidence type="ECO:0000313" key="6">
    <source>
        <dbReference type="EMBL" id="SBV67195.1"/>
    </source>
</evidence>
<dbReference type="NCBIfam" id="TIGR01414">
    <property type="entry name" value="autotrans_barl"/>
    <property type="match status" value="1"/>
</dbReference>
<dbReference type="Gene3D" id="2.160.20.20">
    <property type="match status" value="1"/>
</dbReference>
<keyword evidence="2" id="KW-0843">Virulence</keyword>
<dbReference type="InterPro" id="IPR036709">
    <property type="entry name" value="Autotransporte_beta_dom_sf"/>
</dbReference>
<protein>
    <recommendedName>
        <fullName evidence="4">Autotransporter domain-containing protein</fullName>
    </recommendedName>
</protein>
<evidence type="ECO:0000313" key="5">
    <source>
        <dbReference type="EMBL" id="SBV62709.1"/>
    </source>
</evidence>
<dbReference type="SUPFAM" id="SSF103515">
    <property type="entry name" value="Autotransporter"/>
    <property type="match status" value="1"/>
</dbReference>
<dbReference type="PANTHER" id="PTHR12338">
    <property type="entry name" value="AUTOTRANSPORTER"/>
    <property type="match status" value="1"/>
</dbReference>
<dbReference type="Pfam" id="PF18883">
    <property type="entry name" value="AC_1"/>
    <property type="match status" value="1"/>
</dbReference>
<dbReference type="Pfam" id="PF13018">
    <property type="entry name" value="ESPR"/>
    <property type="match status" value="1"/>
</dbReference>
<gene>
    <name evidence="6" type="ORF">KL86CIT2_530021</name>
    <name evidence="5" type="ORF">KM92CIT3_200276</name>
</gene>
<dbReference type="CDD" id="cd01344">
    <property type="entry name" value="PL2_Passenger_AT"/>
    <property type="match status" value="1"/>
</dbReference>
<dbReference type="InterPro" id="IPR005546">
    <property type="entry name" value="Autotransporte_beta"/>
</dbReference>
<keyword evidence="1 3" id="KW-0732">Signal</keyword>
<dbReference type="InterPro" id="IPR011050">
    <property type="entry name" value="Pectin_lyase_fold/virulence"/>
</dbReference>
<sequence>MNKIYQIKWSKVRNCWCVCSELGRKNTKKKSRALLAGAVALCSSMAFANDIDVSTDNTVDFGEKNQSINYHINVKDNANLVINAPDSRPRLTFTSGGGLDITQGTVRINGELNVLLRGTGYLNVSNAGSELYADDLYDSASDNWRTGGYFNVSDGGKIHVKGTSRLTYERGNISGEGSQVNTQTFFMGVFKSYGGDQFLSVNNKGEINASEKLSLGYYNQDSNTTLVVSDMGKISAPEISLSTNSELALGAQEGEKAKSAGVIDAKKIEFVWASTDNKKITLNHTSDNANITADISSGSEGLGNINALNGTTFLSGDNSKFSGNVKIARNATLGVTQNLGTADISNSGKLLLNAQDNMAFTNKVAGNGIISVGAGNVALLGDNTAFKGKINVESGAVATVSDQKNLGSAGLSVDGKLQLNSTSDWLFSHQISGSGILGVDTGNHAFSFKNSTATSGFTGDLALQNTTFNLQGTNTDALAKAGLIAGKGSEISLGTGTQSIGSLAFSGGTIEFGNITPGIHQTDKMVNVKDRLDLTGSGAVQVNPVGVVDAISQGIDTGLSLMEQEDANAEIKLVSTNSATVVTGDAGNLQLQDLNGNAITDAVQHDISQDGQVVAKGTYDYRLTSGQNHDGLYVGYGLTQIELQGQGQNALILNANGKVGAAAELSSRLTGSGDLALDSQKGHTVSLSGLNNDYTGLTDLRSGNLLMLNDNVLGHTAGLQMAEETVLDMNGHSQTIGQLTSAAGSVLNINGGSLTISNGGTSAGALVGSGNLNIDNGVFSVKGSNASLSATTAIASGAEVTLDNVQGLGTGKIIADGHLNLNAVEGHLSNNLSGKGEVSFSESNVALKGDNSGFSGQLNLDKNTQLVASAAEHLGEATIHNQGDVILNSMDDWTMQNQVDGSGNIIKQGQGTVTLTANSTYTGTTDIQQGGLMLGQEDAPVTLASQQVNISSAGMLSGAGTVLGSIHNAGLFVAGNGASGHFTVGGDLTNQGAISLGNIGQSAGNQLIVEGNYHGNNGHINFDTVLGDDRSATDKLIVKGDTTGNTQVSVTNAGGQGSQTLEGIELIHVDGRSDGDFAQSGRITAGAYDYSLVRGQGANNNHWYLTSQLIKPENPEKPVSPTEHMLRPEGGTYTANHAAVNTMFNMQLHDRSGKAQYTDVSTGEMKTTGMWMRQAGSHQSWYDGSSQLRTQSNRYVMQLGSDIAQGSTNGHDSWRLGIMAGYGHDNNQTRSSATGYTSRGSVNGYSTGLYATWFADNTDHKGLYFDGWAQYGWFDNHVKGEGLASESYKSKGLTASVETGYTFKVGEFSGSKGTVNEWYVQPQAQVTWMGVKSDDHREANGTRIEMNGNGNIQTRLGARAYLKSFNKMDEGKGREFQPFIEANWLHNTRSFSTKMDDVSVSQEGARNLGEIKLGVEGQITPDLNLWGNVGVQMGDNGYNNSAATLGLKYHF</sequence>
<dbReference type="InterPro" id="IPR012332">
    <property type="entry name" value="Autotransporter_pectin_lyase_C"/>
</dbReference>
<dbReference type="Pfam" id="PF03797">
    <property type="entry name" value="Autotransporter"/>
    <property type="match status" value="1"/>
</dbReference>
<dbReference type="PANTHER" id="PTHR12338:SF5">
    <property type="entry name" value="ANTIGEN 43-RELATED"/>
    <property type="match status" value="1"/>
</dbReference>
<dbReference type="InterPro" id="IPR006315">
    <property type="entry name" value="OM_autotransptr_brl_dom"/>
</dbReference>
<evidence type="ECO:0000256" key="3">
    <source>
        <dbReference type="SAM" id="SignalP"/>
    </source>
</evidence>
<dbReference type="SUPFAM" id="SSF51126">
    <property type="entry name" value="Pectin lyase-like"/>
    <property type="match status" value="1"/>
</dbReference>
<organism evidence="6">
    <name type="scientific">uncultured Citrobacter sp</name>
    <dbReference type="NCBI Taxonomy" id="200446"/>
    <lineage>
        <taxon>Bacteria</taxon>
        <taxon>Pseudomonadati</taxon>
        <taxon>Pseudomonadota</taxon>
        <taxon>Gammaproteobacteria</taxon>
        <taxon>Enterobacterales</taxon>
        <taxon>Enterobacteriaceae</taxon>
        <taxon>Citrobacter</taxon>
        <taxon>environmental samples</taxon>
    </lineage>
</organism>
<dbReference type="Gene3D" id="2.40.128.130">
    <property type="entry name" value="Autotransporter beta-domain"/>
    <property type="match status" value="1"/>
</dbReference>
<dbReference type="Pfam" id="PF12951">
    <property type="entry name" value="PATR"/>
    <property type="match status" value="2"/>
</dbReference>
<feature type="domain" description="Autotransporter" evidence="4">
    <location>
        <begin position="1163"/>
        <end position="1451"/>
    </location>
</feature>
<evidence type="ECO:0000256" key="2">
    <source>
        <dbReference type="ARBA" id="ARBA00023026"/>
    </source>
</evidence>
<dbReference type="EMBL" id="FLUB01000013">
    <property type="protein sequence ID" value="SBV62709.1"/>
    <property type="molecule type" value="Genomic_DNA"/>
</dbReference>
<feature type="signal peptide" evidence="3">
    <location>
        <begin position="1"/>
        <end position="48"/>
    </location>
</feature>
<dbReference type="EMBL" id="FLUA01000053">
    <property type="protein sequence ID" value="SBV67195.1"/>
    <property type="molecule type" value="Genomic_DNA"/>
</dbReference>
<dbReference type="InterPro" id="IPR043990">
    <property type="entry name" value="AC_1"/>
</dbReference>
<dbReference type="PROSITE" id="PS51208">
    <property type="entry name" value="AUTOTRANSPORTER"/>
    <property type="match status" value="1"/>
</dbReference>